<evidence type="ECO:0000313" key="4">
    <source>
        <dbReference type="Proteomes" id="UP001163828"/>
    </source>
</evidence>
<protein>
    <submittedName>
        <fullName evidence="3">Uncharacterized protein</fullName>
    </submittedName>
</protein>
<evidence type="ECO:0000256" key="1">
    <source>
        <dbReference type="SAM" id="Coils"/>
    </source>
</evidence>
<keyword evidence="4" id="KW-1185">Reference proteome</keyword>
<dbReference type="EMBL" id="MU790749">
    <property type="protein sequence ID" value="KAJ3993673.1"/>
    <property type="molecule type" value="Genomic_DNA"/>
</dbReference>
<sequence>MRPLNSQAQTMSSIELTDVDLVANLVHRQGRELLKVRRDLEDSKNLYNTALDAVFASKACVEDAMKSSSLLQLRLTNLNKDLSDLQAEHQATLTELETAYMDLRAVVGLFNPGLEQPATILVPSNPSSEESMDDYTSLSSEELVNDIFTDEEHVEEREDDPNERESKPLVAKNPRIISVKSMAPIRESLGPVAGQSNKVNGVDPNNSEKKTDMPAPLQDGASACDVPTMNGSRVGSMSGDYNESISQSNGTNVVISSSKLEPSSVLTAESLRDSNVPCASATSNVAPSGLEANSTHFKQSNVIATPAPTATSVLVTAAPQAPGLNSNNTFIAPQAPKVTATLVPNISSNAVAPKSNAISSSISSGSPSSSLIGTILSTALLAPVCTNLSSRTNQAIRDLCEKAIGPPDKVNYIIIKTSEAFLARPLSQNQLFISVSQSAKNKSPNLIRFESRWKGHILLQNSAAKRLYYLGEYQSEASCKIASNEFTSLPEETKKYVLHLARSRSETDIKNNERMLLSMDKDDGIYISRTELRFISVSNTVQVSLRNEAKKKGFV</sequence>
<organism evidence="3 4">
    <name type="scientific">Lentinula boryana</name>
    <dbReference type="NCBI Taxonomy" id="40481"/>
    <lineage>
        <taxon>Eukaryota</taxon>
        <taxon>Fungi</taxon>
        <taxon>Dikarya</taxon>
        <taxon>Basidiomycota</taxon>
        <taxon>Agaricomycotina</taxon>
        <taxon>Agaricomycetes</taxon>
        <taxon>Agaricomycetidae</taxon>
        <taxon>Agaricales</taxon>
        <taxon>Marasmiineae</taxon>
        <taxon>Omphalotaceae</taxon>
        <taxon>Lentinula</taxon>
    </lineage>
</organism>
<feature type="coiled-coil region" evidence="1">
    <location>
        <begin position="68"/>
        <end position="95"/>
    </location>
</feature>
<evidence type="ECO:0000313" key="3">
    <source>
        <dbReference type="EMBL" id="KAJ3993673.1"/>
    </source>
</evidence>
<keyword evidence="1" id="KW-0175">Coiled coil</keyword>
<comment type="caution">
    <text evidence="3">The sequence shown here is derived from an EMBL/GenBank/DDBJ whole genome shotgun (WGS) entry which is preliminary data.</text>
</comment>
<feature type="region of interest" description="Disordered" evidence="2">
    <location>
        <begin position="190"/>
        <end position="224"/>
    </location>
</feature>
<evidence type="ECO:0000256" key="2">
    <source>
        <dbReference type="SAM" id="MobiDB-lite"/>
    </source>
</evidence>
<feature type="compositionally biased region" description="Polar residues" evidence="2">
    <location>
        <begin position="194"/>
        <end position="205"/>
    </location>
</feature>
<accession>A0ABQ8Q598</accession>
<gene>
    <name evidence="3" type="ORF">F5050DRAFT_1780129</name>
</gene>
<proteinExistence type="predicted"/>
<dbReference type="Proteomes" id="UP001163828">
    <property type="component" value="Unassembled WGS sequence"/>
</dbReference>
<name>A0ABQ8Q598_9AGAR</name>
<reference evidence="3" key="1">
    <citation type="submission" date="2022-08" db="EMBL/GenBank/DDBJ databases">
        <authorList>
            <consortium name="DOE Joint Genome Institute"/>
            <person name="Min B."/>
            <person name="Riley R."/>
            <person name="Sierra-Patev S."/>
            <person name="Naranjo-Ortiz M."/>
            <person name="Looney B."/>
            <person name="Konkel Z."/>
            <person name="Slot J.C."/>
            <person name="Sakamoto Y."/>
            <person name="Steenwyk J.L."/>
            <person name="Rokas A."/>
            <person name="Carro J."/>
            <person name="Camarero S."/>
            <person name="Ferreira P."/>
            <person name="Molpeceres G."/>
            <person name="Ruiz-Duenas F.J."/>
            <person name="Serrano A."/>
            <person name="Henrissat B."/>
            <person name="Drula E."/>
            <person name="Hughes K.W."/>
            <person name="Mata J.L."/>
            <person name="Ishikawa N.K."/>
            <person name="Vargas-Isla R."/>
            <person name="Ushijima S."/>
            <person name="Smith C.A."/>
            <person name="Ahrendt S."/>
            <person name="Andreopoulos W."/>
            <person name="He G."/>
            <person name="Labutti K."/>
            <person name="Lipzen A."/>
            <person name="Ng V."/>
            <person name="Sandor L."/>
            <person name="Barry K."/>
            <person name="Martinez A.T."/>
            <person name="Xiao Y."/>
            <person name="Gibbons J.G."/>
            <person name="Terashima K."/>
            <person name="Hibbett D.S."/>
            <person name="Grigoriev I.V."/>
        </authorList>
    </citation>
    <scope>NUCLEOTIDE SEQUENCE</scope>
    <source>
        <strain evidence="3">TFB10827</strain>
    </source>
</reference>